<feature type="domain" description="Bacterial surface antigen (D15)" evidence="12">
    <location>
        <begin position="360"/>
        <end position="640"/>
    </location>
</feature>
<keyword evidence="16" id="KW-1185">Reference proteome</keyword>
<protein>
    <recommendedName>
        <fullName evidence="3">Translocation and assembly module subunit TamA</fullName>
    </recommendedName>
    <alternativeName>
        <fullName evidence="9">Autotransporter assembly factor TamA</fullName>
    </alternativeName>
</protein>
<dbReference type="eggNOG" id="COG0729">
    <property type="taxonomic scope" value="Bacteria"/>
</dbReference>
<evidence type="ECO:0000256" key="2">
    <source>
        <dbReference type="ARBA" id="ARBA00010248"/>
    </source>
</evidence>
<dbReference type="HOGENOM" id="CLU_018618_1_0_6"/>
<feature type="domain" description="TamA POTRA" evidence="14">
    <location>
        <begin position="92"/>
        <end position="163"/>
    </location>
</feature>
<reference evidence="15" key="1">
    <citation type="journal article" date="2009" name="Environ. Microbiol.">
        <title>Dynamics of genome evolution in facultative symbionts of aphids.</title>
        <authorList>
            <person name="Degnan P.H."/>
            <person name="Leonardo T.E."/>
            <person name="Cass B.N."/>
            <person name="Hurwitz B."/>
            <person name="Stern D."/>
            <person name="Gibbs R.A."/>
            <person name="Richards S."/>
            <person name="Moran N.A."/>
        </authorList>
    </citation>
    <scope>NUCLEOTIDE SEQUENCE [LARGE SCALE GENOMIC DNA]</scope>
    <source>
        <strain evidence="15">LSR1</strain>
    </source>
</reference>
<dbReference type="InterPro" id="IPR035243">
    <property type="entry name" value="TamA_POTRA_Dom_1"/>
</dbReference>
<evidence type="ECO:0000313" key="15">
    <source>
        <dbReference type="EMBL" id="EFL92586.1"/>
    </source>
</evidence>
<evidence type="ECO:0000256" key="3">
    <source>
        <dbReference type="ARBA" id="ARBA00015419"/>
    </source>
</evidence>
<evidence type="ECO:0000256" key="10">
    <source>
        <dbReference type="ARBA" id="ARBA00093548"/>
    </source>
</evidence>
<dbReference type="InterPro" id="IPR000184">
    <property type="entry name" value="Bac_surfAg_D15"/>
</dbReference>
<keyword evidence="11" id="KW-1133">Transmembrane helix</keyword>
<dbReference type="Gene3D" id="2.40.160.50">
    <property type="entry name" value="membrane protein fhac: a member of the omp85/tpsb transporter family"/>
    <property type="match status" value="1"/>
</dbReference>
<keyword evidence="8" id="KW-0998">Cell outer membrane</keyword>
<evidence type="ECO:0000259" key="13">
    <source>
        <dbReference type="Pfam" id="PF07244"/>
    </source>
</evidence>
<dbReference type="GO" id="GO:0009306">
    <property type="term" value="P:protein secretion"/>
    <property type="evidence" value="ECO:0007669"/>
    <property type="project" value="TreeGrafter"/>
</dbReference>
<evidence type="ECO:0000313" key="16">
    <source>
        <dbReference type="Proteomes" id="UP000005726"/>
    </source>
</evidence>
<evidence type="ECO:0000256" key="6">
    <source>
        <dbReference type="ARBA" id="ARBA00022729"/>
    </source>
</evidence>
<keyword evidence="4" id="KW-1134">Transmembrane beta strand</keyword>
<dbReference type="FunFam" id="3.10.20.310:FF:000008">
    <property type="entry name" value="Outer membrane protein, OMP85 family"/>
    <property type="match status" value="1"/>
</dbReference>
<evidence type="ECO:0000256" key="11">
    <source>
        <dbReference type="SAM" id="Phobius"/>
    </source>
</evidence>
<proteinExistence type="inferred from homology"/>
<gene>
    <name evidence="15" type="ORF">REG_0394</name>
</gene>
<keyword evidence="7 11" id="KW-0472">Membrane</keyword>
<sequence>MPYYLYCLRSSALNQIKLIRLYPQPFKLPLGGQDVRPMSVDIRPDEANPRSHIASKITLTKGSKQVSRYPIFYFLCVIFFVIPFAHATHIQFQVKGLSGELEKNVNARLSTIKGDNVNFDGRFQAQVNVAVRQGLRALGYYHPVIHFNLQPGSADRSTLIINVIAGKAVLIAGTDIKLQGAAKDDQEYQTLIIKETPKIGSVLHHGKFDDFTGSLSTLALRKGYFDADMIKKQLGVADKLHQAFWDIDFDSGQRYRFGKVVFQGAQIREDYLQNLIPFEVGNYYHSDDLAEFNRRLAATNWFNSVVVSPNFEDAKINKILPLDAIVTPRTKNTVELGGGYATDTGPRLKASWRKPWLNNRGHSFTSNANISAPEQSLDFSYRIPLLENPLDHYYLLQSGLKRKRVNDTRSDLTTLNVARFWKMSSGWQPSVNLRWSLDHYTQGQVINTTMLLYPGVSISRTRQRGGMMPTWGDSQRYSFDVSNTRWGSNVDFGIIQAQQVWIRSFGEKNRVILRGHLGWIETNDFDRVPPLLRFFAGGDRSIRGYKYQSISPLDSEGKLSGASKLITGSLEYQYKVANRWWGAIFVDGGEAVNDIRRSNFKIGAGMGIRWESPLGPLKFDIALPVGDKKENSVQFYIGLGPEL</sequence>
<evidence type="ECO:0000259" key="14">
    <source>
        <dbReference type="Pfam" id="PF17243"/>
    </source>
</evidence>
<keyword evidence="5 11" id="KW-0812">Transmembrane</keyword>
<organism evidence="15 16">
    <name type="scientific">Candidatus Regiella insecticola LSR1</name>
    <dbReference type="NCBI Taxonomy" id="663321"/>
    <lineage>
        <taxon>Bacteria</taxon>
        <taxon>Pseudomonadati</taxon>
        <taxon>Pseudomonadota</taxon>
        <taxon>Gammaproteobacteria</taxon>
        <taxon>Enterobacterales</taxon>
        <taxon>Enterobacteriaceae</taxon>
        <taxon>aphid secondary symbionts</taxon>
        <taxon>Candidatus Regiella</taxon>
    </lineage>
</organism>
<dbReference type="STRING" id="663321.REG_0394"/>
<evidence type="ECO:0000259" key="12">
    <source>
        <dbReference type="Pfam" id="PF01103"/>
    </source>
</evidence>
<dbReference type="Proteomes" id="UP000005726">
    <property type="component" value="Unassembled WGS sequence"/>
</dbReference>
<dbReference type="EMBL" id="GL379589">
    <property type="protein sequence ID" value="EFL92586.1"/>
    <property type="molecule type" value="Genomic_DNA"/>
</dbReference>
<dbReference type="Gene3D" id="3.10.20.310">
    <property type="entry name" value="membrane protein fhac"/>
    <property type="match status" value="3"/>
</dbReference>
<evidence type="ECO:0000256" key="7">
    <source>
        <dbReference type="ARBA" id="ARBA00023136"/>
    </source>
</evidence>
<keyword evidence="6" id="KW-0732">Signal</keyword>
<comment type="subunit">
    <text evidence="10">Interacts with TamB to form the translocation and assembly module (TAM).</text>
</comment>
<evidence type="ECO:0000256" key="9">
    <source>
        <dbReference type="ARBA" id="ARBA00033063"/>
    </source>
</evidence>
<evidence type="ECO:0000256" key="8">
    <source>
        <dbReference type="ARBA" id="ARBA00023237"/>
    </source>
</evidence>
<dbReference type="PANTHER" id="PTHR12815">
    <property type="entry name" value="SORTING AND ASSEMBLY MACHINERY SAMM50 PROTEIN FAMILY MEMBER"/>
    <property type="match status" value="1"/>
</dbReference>
<accession>E0WR26</accession>
<feature type="domain" description="POTRA" evidence="13">
    <location>
        <begin position="255"/>
        <end position="313"/>
    </location>
</feature>
<name>E0WR26_9ENTR</name>
<dbReference type="InterPro" id="IPR010827">
    <property type="entry name" value="BamA/TamA_POTRA"/>
</dbReference>
<dbReference type="Pfam" id="PF17243">
    <property type="entry name" value="POTRA_TamA_1"/>
    <property type="match status" value="1"/>
</dbReference>
<dbReference type="AlphaFoldDB" id="E0WR26"/>
<evidence type="ECO:0000256" key="1">
    <source>
        <dbReference type="ARBA" id="ARBA00004442"/>
    </source>
</evidence>
<dbReference type="GO" id="GO:0009279">
    <property type="term" value="C:cell outer membrane"/>
    <property type="evidence" value="ECO:0007669"/>
    <property type="project" value="UniProtKB-SubCell"/>
</dbReference>
<dbReference type="Pfam" id="PF01103">
    <property type="entry name" value="Omp85"/>
    <property type="match status" value="1"/>
</dbReference>
<evidence type="ECO:0000256" key="4">
    <source>
        <dbReference type="ARBA" id="ARBA00022452"/>
    </source>
</evidence>
<dbReference type="Pfam" id="PF07244">
    <property type="entry name" value="POTRA"/>
    <property type="match status" value="1"/>
</dbReference>
<dbReference type="InterPro" id="IPR039910">
    <property type="entry name" value="D15-like"/>
</dbReference>
<evidence type="ECO:0000256" key="5">
    <source>
        <dbReference type="ARBA" id="ARBA00022692"/>
    </source>
</evidence>
<dbReference type="GO" id="GO:0097347">
    <property type="term" value="C:TAM protein secretion complex"/>
    <property type="evidence" value="ECO:0007669"/>
    <property type="project" value="TreeGrafter"/>
</dbReference>
<feature type="transmembrane region" description="Helical" evidence="11">
    <location>
        <begin position="71"/>
        <end position="92"/>
    </location>
</feature>
<dbReference type="PANTHER" id="PTHR12815:SF47">
    <property type="entry name" value="TRANSLOCATION AND ASSEMBLY MODULE SUBUNIT TAMA"/>
    <property type="match status" value="1"/>
</dbReference>
<comment type="subcellular location">
    <subcellularLocation>
        <location evidence="1">Cell outer membrane</location>
    </subcellularLocation>
</comment>
<comment type="similarity">
    <text evidence="2">Belongs to the TamA family.</text>
</comment>